<dbReference type="InterPro" id="IPR007940">
    <property type="entry name" value="SH3BP5"/>
</dbReference>
<organism evidence="3">
    <name type="scientific">Oikopleura dioica</name>
    <name type="common">Tunicate</name>
    <dbReference type="NCBI Taxonomy" id="34765"/>
    <lineage>
        <taxon>Eukaryota</taxon>
        <taxon>Metazoa</taxon>
        <taxon>Chordata</taxon>
        <taxon>Tunicata</taxon>
        <taxon>Appendicularia</taxon>
        <taxon>Copelata</taxon>
        <taxon>Oikopleuridae</taxon>
        <taxon>Oikopleura</taxon>
    </lineage>
</organism>
<dbReference type="Pfam" id="PF05276">
    <property type="entry name" value="SH3BP5"/>
    <property type="match status" value="1"/>
</dbReference>
<gene>
    <name evidence="3" type="ORF">008-13</name>
</gene>
<dbReference type="EMBL" id="AY613856">
    <property type="protein sequence ID" value="AAT47855.1"/>
    <property type="molecule type" value="Genomic_DNA"/>
</dbReference>
<name>Q66S46_OIKDI</name>
<dbReference type="PANTHER" id="PTHR19423:SF1">
    <property type="entry name" value="SH3 DOMAIN-BINDING PROTEIN 5"/>
    <property type="match status" value="1"/>
</dbReference>
<comment type="similarity">
    <text evidence="1">Belongs to the SH3BP5 family.</text>
</comment>
<dbReference type="PANTHER" id="PTHR19423">
    <property type="entry name" value="SH3 DOMAIN-BINDING PROTEIN 5"/>
    <property type="match status" value="1"/>
</dbReference>
<dbReference type="GO" id="GO:0005737">
    <property type="term" value="C:cytoplasm"/>
    <property type="evidence" value="ECO:0007669"/>
    <property type="project" value="TreeGrafter"/>
</dbReference>
<protein>
    <submittedName>
        <fullName evidence="3">SH3 domain-binding protein 5-like protein</fullName>
    </submittedName>
</protein>
<sequence length="257" mass="30002">MTEFSGKLKQKSRALGSFLDRTRPYFEARKKSARTRSHAEKLSNDYHQTILMLKNARDVVKQRIFGLVNILSKVAEEQMAEFPLEPQWLEMLNEANEKAQNAIFQRDKIHLQHRKATEIYSKYDKVAKRMEKESESAIKVGLLNGLGAILFIKKCEDYFHVRDEFERLLEENGKHLRTIEVQLVDAKASLTNSLQQLGRQRSTTKNIYFFLLIIKMFRPRAEDEASRTVSPQIRSSSSISVVTRDNDFNPFDEWIED</sequence>
<reference evidence="3" key="1">
    <citation type="journal article" date="2004" name="Nature">
        <title>Hox cluster disintegration with persistent anteroposterior order of expression in Oikopleura dioica.</title>
        <authorList>
            <person name="Seo H.C."/>
            <person name="Edvardsen R.B."/>
            <person name="Maeland A.D."/>
            <person name="Bjordal M."/>
            <person name="Jensen M.F."/>
            <person name="Hansen A."/>
            <person name="Flaat M."/>
            <person name="Weissenbach J."/>
            <person name="Lehrach H."/>
            <person name="Wincker P."/>
            <person name="Reinhardt R."/>
            <person name="Chourrout D."/>
        </authorList>
    </citation>
    <scope>NUCLEOTIDE SEQUENCE</scope>
</reference>
<proteinExistence type="inferred from homology"/>
<evidence type="ECO:0000256" key="2">
    <source>
        <dbReference type="ARBA" id="ARBA00023054"/>
    </source>
</evidence>
<reference evidence="3" key="2">
    <citation type="journal article" date="2005" name="Curr. Biol.">
        <title>Remodelling of the homeobox gene complement in the tunicate Oikopleura dioica.</title>
        <authorList>
            <person name="Edvardsen R.B."/>
            <person name="Seo H.C."/>
            <person name="Jensen M.F."/>
            <person name="Mialon A."/>
            <person name="Mikhaleva J."/>
            <person name="Bjordal M."/>
            <person name="Cartry J."/>
            <person name="Reinhardt R."/>
            <person name="Weissenbach J."/>
            <person name="Wincker P."/>
            <person name="Chourrout D."/>
        </authorList>
    </citation>
    <scope>NUCLEOTIDE SEQUENCE</scope>
</reference>
<evidence type="ECO:0000256" key="1">
    <source>
        <dbReference type="ARBA" id="ARBA00007796"/>
    </source>
</evidence>
<evidence type="ECO:0000313" key="3">
    <source>
        <dbReference type="EMBL" id="AAT47855.1"/>
    </source>
</evidence>
<accession>Q66S46</accession>
<dbReference type="GO" id="GO:0004860">
    <property type="term" value="F:protein kinase inhibitor activity"/>
    <property type="evidence" value="ECO:0007669"/>
    <property type="project" value="TreeGrafter"/>
</dbReference>
<dbReference type="GO" id="GO:0035556">
    <property type="term" value="P:intracellular signal transduction"/>
    <property type="evidence" value="ECO:0007669"/>
    <property type="project" value="InterPro"/>
</dbReference>
<dbReference type="AlphaFoldDB" id="Q66S46"/>
<keyword evidence="2" id="KW-0175">Coiled coil</keyword>